<reference evidence="1" key="1">
    <citation type="journal article" date="2020" name="Mol. Plant Microbe Interact.">
        <title>Genome Sequence of the Biocontrol Agent Coniothyrium minitans strain Conio (IMI 134523).</title>
        <authorList>
            <person name="Patel D."/>
            <person name="Shittu T.A."/>
            <person name="Baroncelli R."/>
            <person name="Muthumeenakshi S."/>
            <person name="Osborne T.H."/>
            <person name="Janganan T.K."/>
            <person name="Sreenivasaprasad S."/>
        </authorList>
    </citation>
    <scope>NUCLEOTIDE SEQUENCE</scope>
    <source>
        <strain evidence="1">Conio</strain>
    </source>
</reference>
<dbReference type="Proteomes" id="UP000756921">
    <property type="component" value="Unassembled WGS sequence"/>
</dbReference>
<organism evidence="1 2">
    <name type="scientific">Paraphaeosphaeria minitans</name>
    <dbReference type="NCBI Taxonomy" id="565426"/>
    <lineage>
        <taxon>Eukaryota</taxon>
        <taxon>Fungi</taxon>
        <taxon>Dikarya</taxon>
        <taxon>Ascomycota</taxon>
        <taxon>Pezizomycotina</taxon>
        <taxon>Dothideomycetes</taxon>
        <taxon>Pleosporomycetidae</taxon>
        <taxon>Pleosporales</taxon>
        <taxon>Massarineae</taxon>
        <taxon>Didymosphaeriaceae</taxon>
        <taxon>Paraphaeosphaeria</taxon>
    </lineage>
</organism>
<dbReference type="InterPro" id="IPR027443">
    <property type="entry name" value="IPNS-like_sf"/>
</dbReference>
<dbReference type="Gene3D" id="2.60.120.330">
    <property type="entry name" value="B-lactam Antibiotic, Isopenicillin N Synthase, Chain"/>
    <property type="match status" value="1"/>
</dbReference>
<gene>
    <name evidence="1" type="ORF">PMIN01_04386</name>
</gene>
<dbReference type="OrthoDB" id="288590at2759"/>
<sequence length="152" mass="16061">MMLMNMSYADAHAATWASSILISRQKMALGSFFGYEGYGKGIVDGMGTSDRIQFFHARHPTLNSVSGPKSPAVALGEHTDSGSVTILFNRLGGLQVRLPPSIAPTPPSSSAPCEGQKGALSARVDVCASTGRALHCQSRRRAGQVLGWEVAE</sequence>
<comment type="caution">
    <text evidence="1">The sequence shown here is derived from an EMBL/GenBank/DDBJ whole genome shotgun (WGS) entry which is preliminary data.</text>
</comment>
<evidence type="ECO:0000313" key="2">
    <source>
        <dbReference type="Proteomes" id="UP000756921"/>
    </source>
</evidence>
<dbReference type="SUPFAM" id="SSF51197">
    <property type="entry name" value="Clavaminate synthase-like"/>
    <property type="match status" value="1"/>
</dbReference>
<protein>
    <submittedName>
        <fullName evidence="1">Uncharacterized protein</fullName>
    </submittedName>
</protein>
<dbReference type="AlphaFoldDB" id="A0A9P6GIZ4"/>
<name>A0A9P6GIZ4_9PLEO</name>
<evidence type="ECO:0000313" key="1">
    <source>
        <dbReference type="EMBL" id="KAF9736607.1"/>
    </source>
</evidence>
<dbReference type="EMBL" id="WJXW01000004">
    <property type="protein sequence ID" value="KAF9736607.1"/>
    <property type="molecule type" value="Genomic_DNA"/>
</dbReference>
<accession>A0A9P6GIZ4</accession>
<proteinExistence type="predicted"/>
<keyword evidence="2" id="KW-1185">Reference proteome</keyword>